<dbReference type="Proteomes" id="UP000198677">
    <property type="component" value="Unassembled WGS sequence"/>
</dbReference>
<keyword evidence="2" id="KW-0812">Transmembrane</keyword>
<accession>A0A1H7VMH2</accession>
<protein>
    <recommendedName>
        <fullName evidence="5">Secreted protein</fullName>
    </recommendedName>
</protein>
<keyword evidence="2" id="KW-1133">Transmembrane helix</keyword>
<feature type="transmembrane region" description="Helical" evidence="2">
    <location>
        <begin position="425"/>
        <end position="445"/>
    </location>
</feature>
<evidence type="ECO:0000313" key="4">
    <source>
        <dbReference type="Proteomes" id="UP000198677"/>
    </source>
</evidence>
<feature type="transmembrane region" description="Helical" evidence="2">
    <location>
        <begin position="251"/>
        <end position="271"/>
    </location>
</feature>
<proteinExistence type="predicted"/>
<feature type="region of interest" description="Disordered" evidence="1">
    <location>
        <begin position="1"/>
        <end position="30"/>
    </location>
</feature>
<feature type="transmembrane region" description="Helical" evidence="2">
    <location>
        <begin position="45"/>
        <end position="65"/>
    </location>
</feature>
<evidence type="ECO:0000256" key="2">
    <source>
        <dbReference type="SAM" id="Phobius"/>
    </source>
</evidence>
<dbReference type="AlphaFoldDB" id="A0A1H7VMH2"/>
<evidence type="ECO:0000256" key="1">
    <source>
        <dbReference type="SAM" id="MobiDB-lite"/>
    </source>
</evidence>
<evidence type="ECO:0000313" key="3">
    <source>
        <dbReference type="EMBL" id="SEM09997.1"/>
    </source>
</evidence>
<sequence length="452" mass="47337">MVAVREAPSTEPLGDDLAPRAGGPSDTQGRYSRLSEFLRTTPARLLALGTALIVLALVAGTVAAIQVADRQRTLDTLLNQVEPQANATQNLYSSLSIADAAATTAFIFGGIEPVAVRDRYTQSIGEAAADLIGAASGIIETNAEGQRLLTELSTGLPVYTGLIETARSYNRSGYPVGTAYLREASSMMQTTLLPIAEELHGQQAEAVVQNQDEFATPPWLAIGLLLLSLIALVVGLVLLAGWTRRLLNPGLILSAAAMAALLGWLLIAGLISSTSTGRALEQGARPLMQLTTGRILAQQARADETLGLVRRDVKGGYAAAFGTHLTRLEEILAGYPNDGRVKVATDLVDEAAEAGKNWSVAHQRVQNLLDNGDWGSAAAVVTGPGAEDSTAHFARADAALDDAIIATRGELRADVNRAHSTLRGLGSGALVLSAVAAAGVGVGLWPRLREYQ</sequence>
<feature type="transmembrane region" description="Helical" evidence="2">
    <location>
        <begin position="219"/>
        <end position="239"/>
    </location>
</feature>
<evidence type="ECO:0008006" key="5">
    <source>
        <dbReference type="Google" id="ProtNLM"/>
    </source>
</evidence>
<reference evidence="4" key="1">
    <citation type="submission" date="2016-10" db="EMBL/GenBank/DDBJ databases">
        <authorList>
            <person name="Varghese N."/>
            <person name="Submissions S."/>
        </authorList>
    </citation>
    <scope>NUCLEOTIDE SEQUENCE [LARGE SCALE GENOMIC DNA]</scope>
    <source>
        <strain evidence="4">DSM 44675</strain>
    </source>
</reference>
<name>A0A1H7VMH2_9NOCA</name>
<dbReference type="EMBL" id="FOAW01000022">
    <property type="protein sequence ID" value="SEM09997.1"/>
    <property type="molecule type" value="Genomic_DNA"/>
</dbReference>
<keyword evidence="4" id="KW-1185">Reference proteome</keyword>
<gene>
    <name evidence="3" type="ORF">SAMN05444583_12267</name>
</gene>
<keyword evidence="2" id="KW-0472">Membrane</keyword>
<organism evidence="3 4">
    <name type="scientific">Rhodococcus maanshanensis</name>
    <dbReference type="NCBI Taxonomy" id="183556"/>
    <lineage>
        <taxon>Bacteria</taxon>
        <taxon>Bacillati</taxon>
        <taxon>Actinomycetota</taxon>
        <taxon>Actinomycetes</taxon>
        <taxon>Mycobacteriales</taxon>
        <taxon>Nocardiaceae</taxon>
        <taxon>Rhodococcus</taxon>
    </lineage>
</organism>